<keyword evidence="2" id="KW-1185">Reference proteome</keyword>
<proteinExistence type="predicted"/>
<accession>A0AA38FLK4</accession>
<evidence type="ECO:0000313" key="1">
    <source>
        <dbReference type="EMBL" id="KAH9306354.1"/>
    </source>
</evidence>
<protein>
    <submittedName>
        <fullName evidence="1">Uncharacterized protein</fullName>
    </submittedName>
</protein>
<reference evidence="1 2" key="1">
    <citation type="journal article" date="2021" name="Nat. Plants">
        <title>The Taxus genome provides insights into paclitaxel biosynthesis.</title>
        <authorList>
            <person name="Xiong X."/>
            <person name="Gou J."/>
            <person name="Liao Q."/>
            <person name="Li Y."/>
            <person name="Zhou Q."/>
            <person name="Bi G."/>
            <person name="Li C."/>
            <person name="Du R."/>
            <person name="Wang X."/>
            <person name="Sun T."/>
            <person name="Guo L."/>
            <person name="Liang H."/>
            <person name="Lu P."/>
            <person name="Wu Y."/>
            <person name="Zhang Z."/>
            <person name="Ro D.K."/>
            <person name="Shang Y."/>
            <person name="Huang S."/>
            <person name="Yan J."/>
        </authorList>
    </citation>
    <scope>NUCLEOTIDE SEQUENCE [LARGE SCALE GENOMIC DNA]</scope>
    <source>
        <strain evidence="1">Ta-2019</strain>
    </source>
</reference>
<dbReference type="AlphaFoldDB" id="A0AA38FLK4"/>
<evidence type="ECO:0000313" key="2">
    <source>
        <dbReference type="Proteomes" id="UP000824469"/>
    </source>
</evidence>
<organism evidence="1 2">
    <name type="scientific">Taxus chinensis</name>
    <name type="common">Chinese yew</name>
    <name type="synonym">Taxus wallichiana var. chinensis</name>
    <dbReference type="NCBI Taxonomy" id="29808"/>
    <lineage>
        <taxon>Eukaryota</taxon>
        <taxon>Viridiplantae</taxon>
        <taxon>Streptophyta</taxon>
        <taxon>Embryophyta</taxon>
        <taxon>Tracheophyta</taxon>
        <taxon>Spermatophyta</taxon>
        <taxon>Pinopsida</taxon>
        <taxon>Pinidae</taxon>
        <taxon>Conifers II</taxon>
        <taxon>Cupressales</taxon>
        <taxon>Taxaceae</taxon>
        <taxon>Taxus</taxon>
    </lineage>
</organism>
<comment type="caution">
    <text evidence="1">The sequence shown here is derived from an EMBL/GenBank/DDBJ whole genome shotgun (WGS) entry which is preliminary data.</text>
</comment>
<sequence length="139" mass="15170">MAVTHADLAIDVTIRPQSHISGEKIGDMRHVFLHSFGSARICIRHRRRGVKNRGDMDICGDGGERFRGNGNEVRVQWRWVVSSCVCSGFNVISGNGNGHMPMPMSVSPSADLLLGHNLIQLITKHSDGGLLSPLLYPGN</sequence>
<dbReference type="Proteomes" id="UP000824469">
    <property type="component" value="Unassembled WGS sequence"/>
</dbReference>
<dbReference type="EMBL" id="JAHRHJ020000008">
    <property type="protein sequence ID" value="KAH9306354.1"/>
    <property type="molecule type" value="Genomic_DNA"/>
</dbReference>
<gene>
    <name evidence="1" type="ORF">KI387_010758</name>
</gene>
<name>A0AA38FLK4_TAXCH</name>